<protein>
    <submittedName>
        <fullName evidence="1">Uncharacterized protein</fullName>
    </submittedName>
</protein>
<keyword evidence="2" id="KW-1185">Reference proteome</keyword>
<dbReference type="AlphaFoldDB" id="A0A419WMY6"/>
<gene>
    <name evidence="1" type="ORF">BXY64_3721</name>
</gene>
<evidence type="ECO:0000313" key="2">
    <source>
        <dbReference type="Proteomes" id="UP000284531"/>
    </source>
</evidence>
<dbReference type="Proteomes" id="UP000284531">
    <property type="component" value="Unassembled WGS sequence"/>
</dbReference>
<dbReference type="EMBL" id="RAPQ01000012">
    <property type="protein sequence ID" value="RKD96774.1"/>
    <property type="molecule type" value="Genomic_DNA"/>
</dbReference>
<sequence>MYLQPPMEPTNIYNPVEPQGIAAEHQNTNNMKPEFIITSISNTSIDFNKNEMPLNLGINLEISAQATGNFSEYLNDDMSINKTKLLQDILQGKISITGKD</sequence>
<proteinExistence type="predicted"/>
<comment type="caution">
    <text evidence="1">The sequence shown here is derived from an EMBL/GenBank/DDBJ whole genome shotgun (WGS) entry which is preliminary data.</text>
</comment>
<reference evidence="1 2" key="1">
    <citation type="submission" date="2018-09" db="EMBL/GenBank/DDBJ databases">
        <title>Genomic Encyclopedia of Archaeal and Bacterial Type Strains, Phase II (KMG-II): from individual species to whole genera.</title>
        <authorList>
            <person name="Goeker M."/>
        </authorList>
    </citation>
    <scope>NUCLEOTIDE SEQUENCE [LARGE SCALE GENOMIC DNA]</scope>
    <source>
        <strain evidence="1 2">DSM 21950</strain>
    </source>
</reference>
<name>A0A419WMY6_9BACT</name>
<evidence type="ECO:0000313" key="1">
    <source>
        <dbReference type="EMBL" id="RKD96774.1"/>
    </source>
</evidence>
<accession>A0A419WMY6</accession>
<organism evidence="1 2">
    <name type="scientific">Marinifilum flexuosum</name>
    <dbReference type="NCBI Taxonomy" id="1117708"/>
    <lineage>
        <taxon>Bacteria</taxon>
        <taxon>Pseudomonadati</taxon>
        <taxon>Bacteroidota</taxon>
        <taxon>Bacteroidia</taxon>
        <taxon>Marinilabiliales</taxon>
        <taxon>Marinifilaceae</taxon>
    </lineage>
</organism>